<evidence type="ECO:0000313" key="1">
    <source>
        <dbReference type="EMBL" id="GAA4114530.1"/>
    </source>
</evidence>
<gene>
    <name evidence="1" type="ORF">GCM10022393_14060</name>
</gene>
<protein>
    <recommendedName>
        <fullName evidence="3">STAS/SEC14 domain-containing protein</fullName>
    </recommendedName>
</protein>
<evidence type="ECO:0000313" key="2">
    <source>
        <dbReference type="Proteomes" id="UP001500459"/>
    </source>
</evidence>
<comment type="caution">
    <text evidence="1">The sequence shown here is derived from an EMBL/GenBank/DDBJ whole genome shotgun (WGS) entry which is preliminary data.</text>
</comment>
<dbReference type="EMBL" id="BAABCW010000004">
    <property type="protein sequence ID" value="GAA4114530.1"/>
    <property type="molecule type" value="Genomic_DNA"/>
</dbReference>
<reference evidence="2" key="1">
    <citation type="journal article" date="2019" name="Int. J. Syst. Evol. Microbiol.">
        <title>The Global Catalogue of Microorganisms (GCM) 10K type strain sequencing project: providing services to taxonomists for standard genome sequencing and annotation.</title>
        <authorList>
            <consortium name="The Broad Institute Genomics Platform"/>
            <consortium name="The Broad Institute Genome Sequencing Center for Infectious Disease"/>
            <person name="Wu L."/>
            <person name="Ma J."/>
        </authorList>
    </citation>
    <scope>NUCLEOTIDE SEQUENCE [LARGE SCALE GENOMIC DNA]</scope>
    <source>
        <strain evidence="2">JCM 17106</strain>
    </source>
</reference>
<keyword evidence="2" id="KW-1185">Reference proteome</keyword>
<dbReference type="Proteomes" id="UP001500459">
    <property type="component" value="Unassembled WGS sequence"/>
</dbReference>
<organism evidence="1 2">
    <name type="scientific">Aquimarina addita</name>
    <dbReference type="NCBI Taxonomy" id="870485"/>
    <lineage>
        <taxon>Bacteria</taxon>
        <taxon>Pseudomonadati</taxon>
        <taxon>Bacteroidota</taxon>
        <taxon>Flavobacteriia</taxon>
        <taxon>Flavobacteriales</taxon>
        <taxon>Flavobacteriaceae</taxon>
        <taxon>Aquimarina</taxon>
    </lineage>
</organism>
<accession>A0ABP7XFN8</accession>
<proteinExistence type="predicted"/>
<name>A0ABP7XFN8_9FLAO</name>
<sequence length="125" mass="14925">MNLTNLKMNLYKNEFCKMEFYTKFVIITFIEDFILTLSLANQIREKLCSYYGDENFIMINNRVHPLEISKEVYKHGQLANMKGLAFVSKQKTERDKALIEQRMFDKSFAFFEDLENAKSWANSYF</sequence>
<evidence type="ECO:0008006" key="3">
    <source>
        <dbReference type="Google" id="ProtNLM"/>
    </source>
</evidence>